<reference evidence="1" key="1">
    <citation type="journal article" date="2019" name="Arch. Virol.">
        <title>Complete genomic sequence and organization of a novel mycovirus from Phoma matteuccicola strain LG915.</title>
        <authorList>
            <person name="Zheng F."/>
            <person name="Xu G."/>
            <person name="Zhou J."/>
            <person name="Xie C."/>
            <person name="Cui H."/>
            <person name="Miao W."/>
            <person name="Kang Z."/>
            <person name="Zheng L."/>
        </authorList>
    </citation>
    <scope>NUCLEOTIDE SEQUENCE</scope>
    <source>
        <strain evidence="1">LG915</strain>
    </source>
</reference>
<dbReference type="EMBL" id="MK211277">
    <property type="protein sequence ID" value="QDK65070.1"/>
    <property type="molecule type" value="Genomic_RNA"/>
</dbReference>
<evidence type="ECO:0000313" key="1">
    <source>
        <dbReference type="EMBL" id="QDK65070.1"/>
    </source>
</evidence>
<sequence length="376" mass="41145">MMKEIAFQPGKFQPVVEIAQRDSGLPLPVDTDYSGLVEVSNATLLVANAASRGYGSVVTDPVPLTRLANVIGYVLACRNIVEQLLHLGVFTRLSTPLRSAQLSILEPIVRAYNYFGHFEIDGKTYACRDPVPQLIENLFHLRHTATLECADGSKFTNLANIDMSDIDTDFYHINSSGEIAFGKTAPIKIYILELVKYVSDLGTSVLTLDEKLPMLQSILDISTEASLNNFLRSARALPGFEAPSRTLDNEPTDKHKAAMKKLFGAEYSSIDDVIPVSKFTGSITHAYNLVRRVSTERSYGMRTIPLPKYEGGSAAQLAYLTDDVLTSSVPLSVSDSTAAVAFTTSYGGPKRFVSAPSQERAELLRELVSQSLLPTR</sequence>
<name>A0A514YRZ4_9VIRU</name>
<proteinExistence type="predicted"/>
<protein>
    <submittedName>
        <fullName evidence="1">Uncharacterized protein</fullName>
    </submittedName>
</protein>
<organism evidence="1">
    <name type="scientific">Phoma matteuciicola partitivirus 1</name>
    <dbReference type="NCBI Taxonomy" id="2587766"/>
    <lineage>
        <taxon>Viruses</taxon>
        <taxon>Riboviria</taxon>
        <taxon>Orthornavirae</taxon>
        <taxon>Pisuviricota</taxon>
        <taxon>Duplopiviricetes</taxon>
        <taxon>Durnavirales</taxon>
        <taxon>Partitiviridae</taxon>
    </lineage>
</organism>
<accession>A0A514YRZ4</accession>